<evidence type="ECO:0000259" key="7">
    <source>
        <dbReference type="Pfam" id="PF01266"/>
    </source>
</evidence>
<evidence type="ECO:0000256" key="6">
    <source>
        <dbReference type="SAM" id="Phobius"/>
    </source>
</evidence>
<dbReference type="Pfam" id="PF01266">
    <property type="entry name" value="DAO"/>
    <property type="match status" value="1"/>
</dbReference>
<keyword evidence="3" id="KW-0285">Flavoprotein</keyword>
<comment type="similarity">
    <text evidence="2">Belongs to the MSOX/MTOX family.</text>
</comment>
<comment type="cofactor">
    <cofactor evidence="1">
        <name>FAD</name>
        <dbReference type="ChEBI" id="CHEBI:57692"/>
    </cofactor>
</comment>
<keyword evidence="9" id="KW-1185">Reference proteome</keyword>
<dbReference type="EMBL" id="JAADYS010000593">
    <property type="protein sequence ID" value="KAF4468601.1"/>
    <property type="molecule type" value="Genomic_DNA"/>
</dbReference>
<proteinExistence type="inferred from homology"/>
<accession>A0A8H4PGA5</accession>
<dbReference type="GO" id="GO:0008115">
    <property type="term" value="F:sarcosine oxidase activity"/>
    <property type="evidence" value="ECO:0007669"/>
    <property type="project" value="TreeGrafter"/>
</dbReference>
<protein>
    <submittedName>
        <fullName evidence="8">FAD dependent oxidoreductase</fullName>
    </submittedName>
</protein>
<sequence length="416" mass="46004">MPESTSTQSFPSNVIIVGAGVFGLSTALAIAKRHPSTAVTVIDRLTPPVEDGTSVDTTRYELTNCVDYTDPIYRRLAIKSQNIIRDDPDLEPFYHQQGMTFVCDGEPGRFTDSWNARFGAADREHIVERTSREEVFQAIHGEDSKPRPLSELGDKSYWNKGYCNIEAAFIDARESVQAYYNKCLKYASISFRCGVPVERLQVQGNVVSGVTLADGTSLSADKVIIAAGAWSSKLVDLGARMYAIGHEVVWFKVTPEEDARWKNMSITTNESTGLNVFPPYNGEIKVLRRSPGFKNTVTVTYPENPSREVEISYPRTIVDNPTDTIPLEAEQAIRPDFIIAPHPKLSGVHLATGGSAHAWKFVPILGDCVVDSINGTMEQELVDKWAFHKFTGGKDDAAPRMDGDPEELREVIRSGI</sequence>
<evidence type="ECO:0000313" key="9">
    <source>
        <dbReference type="Proteomes" id="UP000554235"/>
    </source>
</evidence>
<name>A0A8H4PGA5_9HYPO</name>
<evidence type="ECO:0000313" key="8">
    <source>
        <dbReference type="EMBL" id="KAF4468601.1"/>
    </source>
</evidence>
<dbReference type="InterPro" id="IPR036188">
    <property type="entry name" value="FAD/NAD-bd_sf"/>
</dbReference>
<dbReference type="OrthoDB" id="2219495at2759"/>
<feature type="transmembrane region" description="Helical" evidence="6">
    <location>
        <begin position="12"/>
        <end position="31"/>
    </location>
</feature>
<keyword evidence="6" id="KW-0472">Membrane</keyword>
<dbReference type="InterPro" id="IPR006076">
    <property type="entry name" value="FAD-dep_OxRdtase"/>
</dbReference>
<keyword evidence="6" id="KW-0812">Transmembrane</keyword>
<dbReference type="Proteomes" id="UP000554235">
    <property type="component" value="Unassembled WGS sequence"/>
</dbReference>
<dbReference type="PANTHER" id="PTHR10961:SF46">
    <property type="entry name" value="PEROXISOMAL SARCOSINE OXIDASE"/>
    <property type="match status" value="1"/>
</dbReference>
<gene>
    <name evidence="8" type="ORF">FALBO_4521</name>
</gene>
<dbReference type="SUPFAM" id="SSF51905">
    <property type="entry name" value="FAD/NAD(P)-binding domain"/>
    <property type="match status" value="1"/>
</dbReference>
<dbReference type="Gene3D" id="3.50.50.60">
    <property type="entry name" value="FAD/NAD(P)-binding domain"/>
    <property type="match status" value="2"/>
</dbReference>
<dbReference type="InterPro" id="IPR045170">
    <property type="entry name" value="MTOX"/>
</dbReference>
<evidence type="ECO:0000256" key="2">
    <source>
        <dbReference type="ARBA" id="ARBA00010989"/>
    </source>
</evidence>
<evidence type="ECO:0000256" key="1">
    <source>
        <dbReference type="ARBA" id="ARBA00001974"/>
    </source>
</evidence>
<keyword evidence="5" id="KW-0560">Oxidoreductase</keyword>
<dbReference type="GO" id="GO:0050031">
    <property type="term" value="F:L-pipecolate oxidase activity"/>
    <property type="evidence" value="ECO:0007669"/>
    <property type="project" value="TreeGrafter"/>
</dbReference>
<keyword evidence="4" id="KW-0274">FAD</keyword>
<evidence type="ECO:0000256" key="4">
    <source>
        <dbReference type="ARBA" id="ARBA00022827"/>
    </source>
</evidence>
<feature type="domain" description="FAD dependent oxidoreductase" evidence="7">
    <location>
        <begin position="14"/>
        <end position="371"/>
    </location>
</feature>
<evidence type="ECO:0000256" key="3">
    <source>
        <dbReference type="ARBA" id="ARBA00022630"/>
    </source>
</evidence>
<reference evidence="8 9" key="1">
    <citation type="submission" date="2020-01" db="EMBL/GenBank/DDBJ databases">
        <title>Identification and distribution of gene clusters putatively required for synthesis of sphingolipid metabolism inhibitors in phylogenetically diverse species of the filamentous fungus Fusarium.</title>
        <authorList>
            <person name="Kim H.-S."/>
            <person name="Busman M."/>
            <person name="Brown D.W."/>
            <person name="Divon H."/>
            <person name="Uhlig S."/>
            <person name="Proctor R.H."/>
        </authorList>
    </citation>
    <scope>NUCLEOTIDE SEQUENCE [LARGE SCALE GENOMIC DNA]</scope>
    <source>
        <strain evidence="8 9">NRRL 20459</strain>
    </source>
</reference>
<dbReference type="Gene3D" id="3.30.9.10">
    <property type="entry name" value="D-Amino Acid Oxidase, subunit A, domain 2"/>
    <property type="match status" value="1"/>
</dbReference>
<keyword evidence="6" id="KW-1133">Transmembrane helix</keyword>
<evidence type="ECO:0000256" key="5">
    <source>
        <dbReference type="ARBA" id="ARBA00023002"/>
    </source>
</evidence>
<dbReference type="AlphaFoldDB" id="A0A8H4PGA5"/>
<dbReference type="PANTHER" id="PTHR10961">
    <property type="entry name" value="PEROXISOMAL SARCOSINE OXIDASE"/>
    <property type="match status" value="1"/>
</dbReference>
<comment type="caution">
    <text evidence="8">The sequence shown here is derived from an EMBL/GenBank/DDBJ whole genome shotgun (WGS) entry which is preliminary data.</text>
</comment>
<organism evidence="8 9">
    <name type="scientific">Fusarium albosuccineum</name>
    <dbReference type="NCBI Taxonomy" id="1237068"/>
    <lineage>
        <taxon>Eukaryota</taxon>
        <taxon>Fungi</taxon>
        <taxon>Dikarya</taxon>
        <taxon>Ascomycota</taxon>
        <taxon>Pezizomycotina</taxon>
        <taxon>Sordariomycetes</taxon>
        <taxon>Hypocreomycetidae</taxon>
        <taxon>Hypocreales</taxon>
        <taxon>Nectriaceae</taxon>
        <taxon>Fusarium</taxon>
        <taxon>Fusarium decemcellulare species complex</taxon>
    </lineage>
</organism>
<dbReference type="GO" id="GO:0050660">
    <property type="term" value="F:flavin adenine dinucleotide binding"/>
    <property type="evidence" value="ECO:0007669"/>
    <property type="project" value="InterPro"/>
</dbReference>
<dbReference type="GO" id="GO:0004657">
    <property type="term" value="F:proline dehydrogenase activity"/>
    <property type="evidence" value="ECO:0007669"/>
    <property type="project" value="TreeGrafter"/>
</dbReference>